<organism evidence="1 2">
    <name type="scientific">Lepagella muris</name>
    <dbReference type="NCBI Taxonomy" id="3032870"/>
    <lineage>
        <taxon>Bacteria</taxon>
        <taxon>Pseudomonadati</taxon>
        <taxon>Bacteroidota</taxon>
        <taxon>Bacteroidia</taxon>
        <taxon>Bacteroidales</taxon>
        <taxon>Muribaculaceae</taxon>
        <taxon>Lepagella</taxon>
    </lineage>
</organism>
<sequence length="267" mass="30605">MKKLIILTTICFAVITTVAQEQADIEVSYNYKHFHRTGKEQNHQMILLANAVSSKFFNPETEYVDSLEYTPDGKEIYNQMKMAAFTSGNMKSVPQRRVPMYIFKSKERGETDVYDGINVMMFRFTEPYGIQNWEISDSTKNILGYECTMATCDWRGRHWTAWFSPEIPIQDGPWKLSGLPGLILEASENSGQHVFSATGVQMTPRQITPVLNENNYEKTDRMTMLKVLRKFEDNPEAGLSTALGIGITVKDGIKFDKTLDFLETDYR</sequence>
<dbReference type="Proteomes" id="UP000306319">
    <property type="component" value="Unassembled WGS sequence"/>
</dbReference>
<evidence type="ECO:0000313" key="2">
    <source>
        <dbReference type="Proteomes" id="UP000306319"/>
    </source>
</evidence>
<reference evidence="1" key="1">
    <citation type="submission" date="2019-04" db="EMBL/GenBank/DDBJ databases">
        <title>Microbes associate with the intestines of laboratory mice.</title>
        <authorList>
            <person name="Navarre W."/>
            <person name="Wong E."/>
            <person name="Huang K."/>
            <person name="Tropini C."/>
            <person name="Ng K."/>
            <person name="Yu B."/>
        </authorList>
    </citation>
    <scope>NUCLEOTIDE SEQUENCE</scope>
    <source>
        <strain evidence="1">NM04_E33</strain>
    </source>
</reference>
<protein>
    <submittedName>
        <fullName evidence="1">GLPGLI family protein</fullName>
    </submittedName>
</protein>
<name>A0AC61RK40_9BACT</name>
<dbReference type="EMBL" id="SRYB01000013">
    <property type="protein sequence ID" value="TGY78465.1"/>
    <property type="molecule type" value="Genomic_DNA"/>
</dbReference>
<proteinExistence type="predicted"/>
<accession>A0AC61RK40</accession>
<gene>
    <name evidence="1" type="ORF">E5331_10260</name>
</gene>
<comment type="caution">
    <text evidence="1">The sequence shown here is derived from an EMBL/GenBank/DDBJ whole genome shotgun (WGS) entry which is preliminary data.</text>
</comment>
<evidence type="ECO:0000313" key="1">
    <source>
        <dbReference type="EMBL" id="TGY78465.1"/>
    </source>
</evidence>
<keyword evidence="2" id="KW-1185">Reference proteome</keyword>